<feature type="domain" description="PRC-barrel" evidence="1">
    <location>
        <begin position="12"/>
        <end position="90"/>
    </location>
</feature>
<dbReference type="EMBL" id="CP021455">
    <property type="protein sequence ID" value="ARU06050.1"/>
    <property type="molecule type" value="Genomic_DNA"/>
</dbReference>
<dbReference type="InterPro" id="IPR027275">
    <property type="entry name" value="PRC-brl_dom"/>
</dbReference>
<dbReference type="AlphaFoldDB" id="A0A1Y0ERJ7"/>
<accession>A0A1Y0ERJ7</accession>
<evidence type="ECO:0000259" key="1">
    <source>
        <dbReference type="Pfam" id="PF05239"/>
    </source>
</evidence>
<evidence type="ECO:0000313" key="2">
    <source>
        <dbReference type="EMBL" id="ARU06050.1"/>
    </source>
</evidence>
<dbReference type="OrthoDB" id="286778at2"/>
<protein>
    <submittedName>
        <fullName evidence="2">Photosystem reaction center subunit H</fullName>
    </submittedName>
</protein>
<evidence type="ECO:0000313" key="3">
    <source>
        <dbReference type="Proteomes" id="UP000196138"/>
    </source>
</evidence>
<dbReference type="PANTHER" id="PTHR36505:SF1">
    <property type="entry name" value="BLR1072 PROTEIN"/>
    <property type="match status" value="1"/>
</dbReference>
<reference evidence="2 3" key="1">
    <citation type="submission" date="2017-05" db="EMBL/GenBank/DDBJ databases">
        <authorList>
            <person name="Song R."/>
            <person name="Chenine A.L."/>
            <person name="Ruprecht R.M."/>
        </authorList>
    </citation>
    <scope>NUCLEOTIDE SEQUENCE [LARGE SCALE GENOMIC DNA]</scope>
    <source>
        <strain evidence="2 3">DSM 26136</strain>
    </source>
</reference>
<dbReference type="Proteomes" id="UP000196138">
    <property type="component" value="Chromosome"/>
</dbReference>
<organism evidence="2 3">
    <name type="scientific">Comamonas serinivorans</name>
    <dbReference type="NCBI Taxonomy" id="1082851"/>
    <lineage>
        <taxon>Bacteria</taxon>
        <taxon>Pseudomonadati</taxon>
        <taxon>Pseudomonadota</taxon>
        <taxon>Betaproteobacteria</taxon>
        <taxon>Burkholderiales</taxon>
        <taxon>Comamonadaceae</taxon>
        <taxon>Comamonas</taxon>
    </lineage>
</organism>
<dbReference type="Pfam" id="PF05239">
    <property type="entry name" value="PRC"/>
    <property type="match status" value="1"/>
</dbReference>
<gene>
    <name evidence="2" type="ORF">CCO03_16490</name>
</gene>
<proteinExistence type="predicted"/>
<dbReference type="RefSeq" id="WP_087282808.1">
    <property type="nucleotide sequence ID" value="NZ_CP021455.1"/>
</dbReference>
<keyword evidence="3" id="KW-1185">Reference proteome</keyword>
<sequence>MESINTENTGMSVIAADKVQGTKVYNANGEKLGSIETVMIEKISGQVRYAVLEFGGFLGMGTEQYPLPWDVLKYDTNIGGYVVPLTKEQLENAPHYSKNSVPEYTDEYGRKVYDYYQTPWYL</sequence>
<dbReference type="KEGG" id="cser:CCO03_16490"/>
<dbReference type="PANTHER" id="PTHR36505">
    <property type="entry name" value="BLR1072 PROTEIN"/>
    <property type="match status" value="1"/>
</dbReference>
<name>A0A1Y0ERJ7_9BURK</name>
<dbReference type="SUPFAM" id="SSF50346">
    <property type="entry name" value="PRC-barrel domain"/>
    <property type="match status" value="1"/>
</dbReference>
<dbReference type="Gene3D" id="2.30.30.240">
    <property type="entry name" value="PRC-barrel domain"/>
    <property type="match status" value="1"/>
</dbReference>
<dbReference type="InterPro" id="IPR011033">
    <property type="entry name" value="PRC_barrel-like_sf"/>
</dbReference>